<dbReference type="Proteomes" id="UP000014680">
    <property type="component" value="Unassembled WGS sequence"/>
</dbReference>
<reference evidence="2 3" key="1">
    <citation type="submission" date="2012-10" db="EMBL/GenBank/DDBJ databases">
        <authorList>
            <person name="Zafar N."/>
            <person name="Inman J."/>
            <person name="Hall N."/>
            <person name="Lorenzi H."/>
            <person name="Caler E."/>
        </authorList>
    </citation>
    <scope>NUCLEOTIDE SEQUENCE [LARGE SCALE GENOMIC DNA]</scope>
    <source>
        <strain evidence="2 3">IP1</strain>
    </source>
</reference>
<dbReference type="VEuPathDB" id="AmoebaDB:EIN_228830"/>
<dbReference type="AlphaFoldDB" id="A0A0A1U676"/>
<dbReference type="Pfam" id="PF01871">
    <property type="entry name" value="AMMECR1"/>
    <property type="match status" value="1"/>
</dbReference>
<accession>A0A0A1U676</accession>
<dbReference type="InterPro" id="IPR027485">
    <property type="entry name" value="AMMECR1_N"/>
</dbReference>
<dbReference type="InterPro" id="IPR002733">
    <property type="entry name" value="AMMECR1_domain"/>
</dbReference>
<name>A0A0A1U676_ENTIV</name>
<dbReference type="EMBL" id="KB206756">
    <property type="protein sequence ID" value="ELP88390.1"/>
    <property type="molecule type" value="Genomic_DNA"/>
</dbReference>
<dbReference type="SUPFAM" id="SSF143447">
    <property type="entry name" value="AMMECR1-like"/>
    <property type="match status" value="1"/>
</dbReference>
<dbReference type="InterPro" id="IPR023473">
    <property type="entry name" value="AMMECR1"/>
</dbReference>
<evidence type="ECO:0000313" key="3">
    <source>
        <dbReference type="Proteomes" id="UP000014680"/>
    </source>
</evidence>
<dbReference type="OrthoDB" id="24630at2759"/>
<dbReference type="RefSeq" id="XP_004255161.1">
    <property type="nucleotide sequence ID" value="XM_004255113.1"/>
</dbReference>
<gene>
    <name evidence="2" type="ORF">EIN_228830</name>
</gene>
<dbReference type="PANTHER" id="PTHR13016:SF0">
    <property type="entry name" value="AMME SYNDROME CANDIDATE GENE 1 PROTEIN"/>
    <property type="match status" value="1"/>
</dbReference>
<sequence>MTEHIFTEDQKMFILRIARESGGNEIRKTKQQNYSKEAGALGLTFVPGGTFVTYKINGQLRGCIGCFSPHKPFYELVQEYAIEACKDYRFRRMKPVEFDNTTISVSCLSKMEEIKDPLKTVIAGKHGIYVEYGQDDGTFLPQVATEQKWDTKTFCLECAYNKAGISRSVDVFNNPNVHWSIYTATIVSE</sequence>
<dbReference type="InterPro" id="IPR027623">
    <property type="entry name" value="AmmeMemoSam_A"/>
</dbReference>
<protein>
    <submittedName>
        <fullName evidence="2">AMMECR1 domain containing protein</fullName>
    </submittedName>
</protein>
<dbReference type="PANTHER" id="PTHR13016">
    <property type="entry name" value="AMMECR1 HOMOLOG"/>
    <property type="match status" value="1"/>
</dbReference>
<proteinExistence type="predicted"/>
<dbReference type="GeneID" id="14887181"/>
<dbReference type="NCBIfam" id="TIGR00296">
    <property type="entry name" value="TIGR00296 family protein"/>
    <property type="match status" value="1"/>
</dbReference>
<dbReference type="Gene3D" id="3.30.1490.150">
    <property type="entry name" value="Hypothetical protein ph0010, domain 2"/>
    <property type="match status" value="1"/>
</dbReference>
<dbReference type="InterPro" id="IPR036071">
    <property type="entry name" value="AMMECR1_dom_sf"/>
</dbReference>
<evidence type="ECO:0000259" key="1">
    <source>
        <dbReference type="PROSITE" id="PS51112"/>
    </source>
</evidence>
<dbReference type="Gene3D" id="3.30.700.20">
    <property type="entry name" value="Hypothetical protein ph0010, domain 1"/>
    <property type="match status" value="1"/>
</dbReference>
<dbReference type="PROSITE" id="PS51112">
    <property type="entry name" value="AMMECR1"/>
    <property type="match status" value="1"/>
</dbReference>
<dbReference type="KEGG" id="eiv:EIN_228830"/>
<dbReference type="NCBIfam" id="TIGR04335">
    <property type="entry name" value="AmmeMemoSam_A"/>
    <property type="match status" value="1"/>
</dbReference>
<keyword evidence="3" id="KW-1185">Reference proteome</keyword>
<feature type="domain" description="AMMECR1" evidence="1">
    <location>
        <begin position="9"/>
        <end position="189"/>
    </location>
</feature>
<evidence type="ECO:0000313" key="2">
    <source>
        <dbReference type="EMBL" id="ELP88390.1"/>
    </source>
</evidence>
<organism evidence="2 3">
    <name type="scientific">Entamoeba invadens IP1</name>
    <dbReference type="NCBI Taxonomy" id="370355"/>
    <lineage>
        <taxon>Eukaryota</taxon>
        <taxon>Amoebozoa</taxon>
        <taxon>Evosea</taxon>
        <taxon>Archamoebae</taxon>
        <taxon>Mastigamoebida</taxon>
        <taxon>Entamoebidae</taxon>
        <taxon>Entamoeba</taxon>
    </lineage>
</organism>